<feature type="chain" id="PRO_5006406327" evidence="1">
    <location>
        <begin position="31"/>
        <end position="458"/>
    </location>
</feature>
<organism evidence="2 3">
    <name type="scientific">Levilactobacillus namurensis DSM 19117</name>
    <dbReference type="NCBI Taxonomy" id="1423773"/>
    <lineage>
        <taxon>Bacteria</taxon>
        <taxon>Bacillati</taxon>
        <taxon>Bacillota</taxon>
        <taxon>Bacilli</taxon>
        <taxon>Lactobacillales</taxon>
        <taxon>Lactobacillaceae</taxon>
        <taxon>Levilactobacillus</taxon>
    </lineage>
</organism>
<gene>
    <name evidence="2" type="ORF">FD30_GL000344</name>
</gene>
<evidence type="ECO:0000313" key="2">
    <source>
        <dbReference type="EMBL" id="KRK73636.1"/>
    </source>
</evidence>
<dbReference type="RefSeq" id="WP_056944648.1">
    <property type="nucleotide sequence ID" value="NZ_AZDT01000057.1"/>
</dbReference>
<keyword evidence="3" id="KW-1185">Reference proteome</keyword>
<accession>A0A0R1JYN0</accession>
<sequence>MQSRLTKTLYLGLAALSLGAVTAVSTTANAASKAKVTSTKKLSSAPETRNVVATGKNALYTKPGTVKGAKVVASKAKMAKLANSKKSADYFRAYSIATTNKGSVYYKVVTMNGKYRGYVYGGKNADAFAGGITSAETTKSAALPSRTAGFKLTDVKKNTLWNAPKYTQYKAKKVSMYGVKDTDTFTVSKAATKTREGSLYYYVTDAQRPSVSGWIYVGNGYQDATTVTLGGLTLGTAEAAATNDNSVKIVYRDAAGQSVGNATWITAAAKTKAGDKVNDAKNVAGVSLSDFIANSKPANYKLNATVDTANATYGNTVYVDVVAAATSKIQMVIDNVDAKAGTVTNPLGVNDVLSASDLSATLSTAGINALTGTQGQAFSTTDLNAVKTALGANNAVKGAKVYHDANGKSYYYEFTFEPENFNGDNRTKNYGDTLKASFKATLVEGKLNTTTSNSNWIA</sequence>
<dbReference type="STRING" id="1423773.FD30_GL000344"/>
<dbReference type="GeneID" id="84782702"/>
<dbReference type="OrthoDB" id="2329257at2"/>
<evidence type="ECO:0000313" key="3">
    <source>
        <dbReference type="Proteomes" id="UP000051162"/>
    </source>
</evidence>
<reference evidence="2 3" key="1">
    <citation type="journal article" date="2015" name="Genome Announc.">
        <title>Expanding the biotechnology potential of lactobacilli through comparative genomics of 213 strains and associated genera.</title>
        <authorList>
            <person name="Sun Z."/>
            <person name="Harris H.M."/>
            <person name="McCann A."/>
            <person name="Guo C."/>
            <person name="Argimon S."/>
            <person name="Zhang W."/>
            <person name="Yang X."/>
            <person name="Jeffery I.B."/>
            <person name="Cooney J.C."/>
            <person name="Kagawa T.F."/>
            <person name="Liu W."/>
            <person name="Song Y."/>
            <person name="Salvetti E."/>
            <person name="Wrobel A."/>
            <person name="Rasinkangas P."/>
            <person name="Parkhill J."/>
            <person name="Rea M.C."/>
            <person name="O'Sullivan O."/>
            <person name="Ritari J."/>
            <person name="Douillard F.P."/>
            <person name="Paul Ross R."/>
            <person name="Yang R."/>
            <person name="Briner A.E."/>
            <person name="Felis G.E."/>
            <person name="de Vos W.M."/>
            <person name="Barrangou R."/>
            <person name="Klaenhammer T.R."/>
            <person name="Caufield P.W."/>
            <person name="Cui Y."/>
            <person name="Zhang H."/>
            <person name="O'Toole P.W."/>
        </authorList>
    </citation>
    <scope>NUCLEOTIDE SEQUENCE [LARGE SCALE GENOMIC DNA]</scope>
    <source>
        <strain evidence="2 3">DSM 19117</strain>
    </source>
</reference>
<keyword evidence="1" id="KW-0732">Signal</keyword>
<dbReference type="AlphaFoldDB" id="A0A0R1JYN0"/>
<dbReference type="PATRIC" id="fig|1423773.3.peg.351"/>
<name>A0A0R1JYN0_9LACO</name>
<dbReference type="EMBL" id="AZDT01000057">
    <property type="protein sequence ID" value="KRK73636.1"/>
    <property type="molecule type" value="Genomic_DNA"/>
</dbReference>
<proteinExistence type="predicted"/>
<feature type="signal peptide" evidence="1">
    <location>
        <begin position="1"/>
        <end position="30"/>
    </location>
</feature>
<protein>
    <submittedName>
        <fullName evidence="2">Surface layer protein a</fullName>
    </submittedName>
</protein>
<dbReference type="Proteomes" id="UP000051162">
    <property type="component" value="Unassembled WGS sequence"/>
</dbReference>
<evidence type="ECO:0000256" key="1">
    <source>
        <dbReference type="SAM" id="SignalP"/>
    </source>
</evidence>
<comment type="caution">
    <text evidence="2">The sequence shown here is derived from an EMBL/GenBank/DDBJ whole genome shotgun (WGS) entry which is preliminary data.</text>
</comment>